<dbReference type="GO" id="GO:0007160">
    <property type="term" value="P:cell-matrix adhesion"/>
    <property type="evidence" value="ECO:0007669"/>
    <property type="project" value="TreeGrafter"/>
</dbReference>
<evidence type="ECO:0000313" key="8">
    <source>
        <dbReference type="Proteomes" id="UP000005237"/>
    </source>
</evidence>
<feature type="region of interest" description="Disordered" evidence="5">
    <location>
        <begin position="155"/>
        <end position="174"/>
    </location>
</feature>
<dbReference type="PANTHER" id="PTHR23220:SF122">
    <property type="entry name" value="INTEGRIN ALPHA-PS1"/>
    <property type="match status" value="1"/>
</dbReference>
<evidence type="ECO:0000256" key="1">
    <source>
        <dbReference type="ARBA" id="ARBA00004479"/>
    </source>
</evidence>
<feature type="compositionally biased region" description="Basic and acidic residues" evidence="5">
    <location>
        <begin position="157"/>
        <end position="167"/>
    </location>
</feature>
<evidence type="ECO:0000313" key="7">
    <source>
        <dbReference type="EnsemblMetazoa" id="CJA40314.1"/>
    </source>
</evidence>
<feature type="domain" description="Integrin alpha third immunoglobulin-like" evidence="6">
    <location>
        <begin position="36"/>
        <end position="172"/>
    </location>
</feature>
<keyword evidence="3" id="KW-0472">Membrane</keyword>
<organism evidence="7 8">
    <name type="scientific">Caenorhabditis japonica</name>
    <dbReference type="NCBI Taxonomy" id="281687"/>
    <lineage>
        <taxon>Eukaryota</taxon>
        <taxon>Metazoa</taxon>
        <taxon>Ecdysozoa</taxon>
        <taxon>Nematoda</taxon>
        <taxon>Chromadorea</taxon>
        <taxon>Rhabditida</taxon>
        <taxon>Rhabditina</taxon>
        <taxon>Rhabditomorpha</taxon>
        <taxon>Rhabditoidea</taxon>
        <taxon>Rhabditidae</taxon>
        <taxon>Peloderinae</taxon>
        <taxon>Caenorhabditis</taxon>
    </lineage>
</organism>
<dbReference type="GO" id="GO:0008305">
    <property type="term" value="C:integrin complex"/>
    <property type="evidence" value="ECO:0007669"/>
    <property type="project" value="TreeGrafter"/>
</dbReference>
<name>A0A8R1INQ3_CAEJA</name>
<dbReference type="GO" id="GO:0033627">
    <property type="term" value="P:cell adhesion mediated by integrin"/>
    <property type="evidence" value="ECO:0007669"/>
    <property type="project" value="TreeGrafter"/>
</dbReference>
<evidence type="ECO:0000256" key="2">
    <source>
        <dbReference type="ARBA" id="ARBA00023037"/>
    </source>
</evidence>
<proteinExistence type="predicted"/>
<sequence length="237" mass="27166">MLKFVSHVNSTSQETDEELKDNKWEADLQIIKKAELELTGSSTPKIVHYGGKARGESELELEEDIGIMVHHNYTVKNHGPWTVRNVVVKFDWPYQLHSNFGKGKWALYLLDVPTVTTFHTDGKKEVTRCSVQNKYEYVNPVEIKLNTRYSTQETVAGEEKRMRRSVEGGEEDGVVGEAQAATNENHERFSLAKMWSWLTTTRNENGMNIEVVTLVSPEARGRIHETGKQEENRFLEN</sequence>
<protein>
    <submittedName>
        <fullName evidence="7">Integrin_alpha2 domain-containing protein</fullName>
    </submittedName>
</protein>
<keyword evidence="2" id="KW-0401">Integrin</keyword>
<dbReference type="GO" id="GO:0007229">
    <property type="term" value="P:integrin-mediated signaling pathway"/>
    <property type="evidence" value="ECO:0007669"/>
    <property type="project" value="UniProtKB-KW"/>
</dbReference>
<dbReference type="GO" id="GO:0005178">
    <property type="term" value="F:integrin binding"/>
    <property type="evidence" value="ECO:0007669"/>
    <property type="project" value="TreeGrafter"/>
</dbReference>
<evidence type="ECO:0000256" key="5">
    <source>
        <dbReference type="SAM" id="MobiDB-lite"/>
    </source>
</evidence>
<keyword evidence="4" id="KW-0325">Glycoprotein</keyword>
<dbReference type="InterPro" id="IPR032695">
    <property type="entry name" value="Integrin_dom_sf"/>
</dbReference>
<comment type="subcellular location">
    <subcellularLocation>
        <location evidence="1">Membrane</location>
        <topology evidence="1">Single-pass type I membrane protein</topology>
    </subcellularLocation>
</comment>
<dbReference type="Proteomes" id="UP000005237">
    <property type="component" value="Unassembled WGS sequence"/>
</dbReference>
<keyword evidence="8" id="KW-1185">Reference proteome</keyword>
<reference evidence="8" key="1">
    <citation type="submission" date="2010-08" db="EMBL/GenBank/DDBJ databases">
        <authorList>
            <consortium name="Caenorhabditis japonica Sequencing Consortium"/>
            <person name="Wilson R.K."/>
        </authorList>
    </citation>
    <scope>NUCLEOTIDE SEQUENCE [LARGE SCALE GENOMIC DNA]</scope>
    <source>
        <strain evidence="8">DF5081</strain>
    </source>
</reference>
<dbReference type="InterPro" id="IPR048286">
    <property type="entry name" value="Integrin_alpha_Ig-like_3"/>
</dbReference>
<dbReference type="Gene3D" id="2.60.40.1530">
    <property type="entry name" value="ntegrin, alpha v. Chain A, domain 4"/>
    <property type="match status" value="1"/>
</dbReference>
<dbReference type="PANTHER" id="PTHR23220">
    <property type="entry name" value="INTEGRIN ALPHA"/>
    <property type="match status" value="1"/>
</dbReference>
<dbReference type="GO" id="GO:0009897">
    <property type="term" value="C:external side of plasma membrane"/>
    <property type="evidence" value="ECO:0007669"/>
    <property type="project" value="TreeGrafter"/>
</dbReference>
<dbReference type="Pfam" id="PF20806">
    <property type="entry name" value="Integrin_A_Ig_3"/>
    <property type="match status" value="1"/>
</dbReference>
<reference evidence="7" key="2">
    <citation type="submission" date="2022-06" db="UniProtKB">
        <authorList>
            <consortium name="EnsemblMetazoa"/>
        </authorList>
    </citation>
    <scope>IDENTIFICATION</scope>
    <source>
        <strain evidence="7">DF5081</strain>
    </source>
</reference>
<dbReference type="SUPFAM" id="SSF69179">
    <property type="entry name" value="Integrin domains"/>
    <property type="match status" value="1"/>
</dbReference>
<dbReference type="GO" id="GO:0098609">
    <property type="term" value="P:cell-cell adhesion"/>
    <property type="evidence" value="ECO:0007669"/>
    <property type="project" value="TreeGrafter"/>
</dbReference>
<accession>A0A8R1INQ3</accession>
<dbReference type="EnsemblMetazoa" id="CJA40314.1">
    <property type="protein sequence ID" value="CJA40314.1"/>
    <property type="gene ID" value="WBGene00216162"/>
</dbReference>
<evidence type="ECO:0000256" key="4">
    <source>
        <dbReference type="ARBA" id="ARBA00023180"/>
    </source>
</evidence>
<evidence type="ECO:0000256" key="3">
    <source>
        <dbReference type="ARBA" id="ARBA00023136"/>
    </source>
</evidence>
<evidence type="ECO:0000259" key="6">
    <source>
        <dbReference type="Pfam" id="PF20806"/>
    </source>
</evidence>